<feature type="chain" id="PRO_5013896746" description="TonB-denpendent receptor" evidence="12">
    <location>
        <begin position="24"/>
        <end position="608"/>
    </location>
</feature>
<evidence type="ECO:0000256" key="3">
    <source>
        <dbReference type="ARBA" id="ARBA00022452"/>
    </source>
</evidence>
<dbReference type="PROSITE" id="PS52016">
    <property type="entry name" value="TONB_DEPENDENT_REC_3"/>
    <property type="match status" value="1"/>
</dbReference>
<keyword evidence="7 11" id="KW-0798">TonB box</keyword>
<dbReference type="RefSeq" id="WP_180287483.1">
    <property type="nucleotide sequence ID" value="NZ_AWWI01000121.1"/>
</dbReference>
<dbReference type="InterPro" id="IPR037066">
    <property type="entry name" value="Plug_dom_sf"/>
</dbReference>
<dbReference type="Proteomes" id="UP000231259">
    <property type="component" value="Unassembled WGS sequence"/>
</dbReference>
<evidence type="ECO:0000256" key="12">
    <source>
        <dbReference type="SAM" id="SignalP"/>
    </source>
</evidence>
<organism evidence="15 16">
    <name type="scientific">Puniceibacterium antarcticum</name>
    <dbReference type="NCBI Taxonomy" id="1206336"/>
    <lineage>
        <taxon>Bacteria</taxon>
        <taxon>Pseudomonadati</taxon>
        <taxon>Pseudomonadota</taxon>
        <taxon>Alphaproteobacteria</taxon>
        <taxon>Rhodobacterales</taxon>
        <taxon>Paracoccaceae</taxon>
        <taxon>Puniceibacterium</taxon>
    </lineage>
</organism>
<protein>
    <recommendedName>
        <fullName evidence="17">TonB-denpendent receptor</fullName>
    </recommendedName>
</protein>
<evidence type="ECO:0000259" key="14">
    <source>
        <dbReference type="Pfam" id="PF07715"/>
    </source>
</evidence>
<evidence type="ECO:0000256" key="11">
    <source>
        <dbReference type="RuleBase" id="RU003357"/>
    </source>
</evidence>
<comment type="similarity">
    <text evidence="10 11">Belongs to the TonB-dependent receptor family.</text>
</comment>
<keyword evidence="2 10" id="KW-0813">Transport</keyword>
<dbReference type="GO" id="GO:0006811">
    <property type="term" value="P:monoatomic ion transport"/>
    <property type="evidence" value="ECO:0007669"/>
    <property type="project" value="UniProtKB-KW"/>
</dbReference>
<comment type="subcellular location">
    <subcellularLocation>
        <location evidence="1 10">Cell outer membrane</location>
        <topology evidence="1 10">Multi-pass membrane protein</topology>
    </subcellularLocation>
</comment>
<evidence type="ECO:0000256" key="6">
    <source>
        <dbReference type="ARBA" id="ARBA00023065"/>
    </source>
</evidence>
<feature type="domain" description="TonB-dependent receptor-like beta-barrel" evidence="13">
    <location>
        <begin position="179"/>
        <end position="582"/>
    </location>
</feature>
<dbReference type="GO" id="GO:0009279">
    <property type="term" value="C:cell outer membrane"/>
    <property type="evidence" value="ECO:0007669"/>
    <property type="project" value="UniProtKB-SubCell"/>
</dbReference>
<evidence type="ECO:0000256" key="8">
    <source>
        <dbReference type="ARBA" id="ARBA00023136"/>
    </source>
</evidence>
<evidence type="ECO:0000313" key="15">
    <source>
        <dbReference type="EMBL" id="PIL18441.1"/>
    </source>
</evidence>
<dbReference type="Pfam" id="PF00593">
    <property type="entry name" value="TonB_dep_Rec_b-barrel"/>
    <property type="match status" value="1"/>
</dbReference>
<keyword evidence="3 10" id="KW-1134">Transmembrane beta strand</keyword>
<feature type="domain" description="TonB-dependent receptor plug" evidence="14">
    <location>
        <begin position="43"/>
        <end position="150"/>
    </location>
</feature>
<dbReference type="GO" id="GO:0015889">
    <property type="term" value="P:cobalamin transport"/>
    <property type="evidence" value="ECO:0007669"/>
    <property type="project" value="TreeGrafter"/>
</dbReference>
<evidence type="ECO:0000256" key="1">
    <source>
        <dbReference type="ARBA" id="ARBA00004571"/>
    </source>
</evidence>
<dbReference type="SUPFAM" id="SSF56935">
    <property type="entry name" value="Porins"/>
    <property type="match status" value="1"/>
</dbReference>
<keyword evidence="8 10" id="KW-0472">Membrane</keyword>
<evidence type="ECO:0000256" key="9">
    <source>
        <dbReference type="ARBA" id="ARBA00023237"/>
    </source>
</evidence>
<dbReference type="InterPro" id="IPR000531">
    <property type="entry name" value="Beta-barrel_TonB"/>
</dbReference>
<dbReference type="Pfam" id="PF07715">
    <property type="entry name" value="Plug"/>
    <property type="match status" value="1"/>
</dbReference>
<accession>A0A2G8RAG9</accession>
<proteinExistence type="inferred from homology"/>
<keyword evidence="9 10" id="KW-0998">Cell outer membrane</keyword>
<dbReference type="Gene3D" id="2.40.170.20">
    <property type="entry name" value="TonB-dependent receptor, beta-barrel domain"/>
    <property type="match status" value="1"/>
</dbReference>
<keyword evidence="6" id="KW-0406">Ion transport</keyword>
<keyword evidence="4 10" id="KW-0812">Transmembrane</keyword>
<dbReference type="EMBL" id="AWWI01000121">
    <property type="protein sequence ID" value="PIL18441.1"/>
    <property type="molecule type" value="Genomic_DNA"/>
</dbReference>
<dbReference type="PANTHER" id="PTHR30069">
    <property type="entry name" value="TONB-DEPENDENT OUTER MEMBRANE RECEPTOR"/>
    <property type="match status" value="1"/>
</dbReference>
<dbReference type="InterPro" id="IPR036942">
    <property type="entry name" value="Beta-barrel_TonB_sf"/>
</dbReference>
<reference evidence="15 16" key="1">
    <citation type="submission" date="2013-09" db="EMBL/GenBank/DDBJ databases">
        <title>Genome sequencing of Phaeobacter antarcticus sp. nov. SM1211.</title>
        <authorList>
            <person name="Zhang X.-Y."/>
            <person name="Liu C."/>
            <person name="Chen X.-L."/>
            <person name="Xie B.-B."/>
            <person name="Qin Q.-L."/>
            <person name="Rong J.-C."/>
            <person name="Zhang Y.-Z."/>
        </authorList>
    </citation>
    <scope>NUCLEOTIDE SEQUENCE [LARGE SCALE GENOMIC DNA]</scope>
    <source>
        <strain evidence="15 16">SM1211</strain>
    </source>
</reference>
<dbReference type="PANTHER" id="PTHR30069:SF53">
    <property type="entry name" value="COLICIN I RECEPTOR-RELATED"/>
    <property type="match status" value="1"/>
</dbReference>
<keyword evidence="16" id="KW-1185">Reference proteome</keyword>
<evidence type="ECO:0000256" key="2">
    <source>
        <dbReference type="ARBA" id="ARBA00022448"/>
    </source>
</evidence>
<comment type="caution">
    <text evidence="15">The sequence shown here is derived from an EMBL/GenBank/DDBJ whole genome shotgun (WGS) entry which is preliminary data.</text>
</comment>
<keyword evidence="5 12" id="KW-0732">Signal</keyword>
<evidence type="ECO:0000313" key="16">
    <source>
        <dbReference type="Proteomes" id="UP000231259"/>
    </source>
</evidence>
<dbReference type="InterPro" id="IPR012910">
    <property type="entry name" value="Plug_dom"/>
</dbReference>
<dbReference type="Gene3D" id="2.170.130.10">
    <property type="entry name" value="TonB-dependent receptor, plug domain"/>
    <property type="match status" value="1"/>
</dbReference>
<gene>
    <name evidence="15" type="ORF">P775_17865</name>
</gene>
<dbReference type="AlphaFoldDB" id="A0A2G8RAG9"/>
<evidence type="ECO:0000256" key="5">
    <source>
        <dbReference type="ARBA" id="ARBA00022729"/>
    </source>
</evidence>
<evidence type="ECO:0008006" key="17">
    <source>
        <dbReference type="Google" id="ProtNLM"/>
    </source>
</evidence>
<evidence type="ECO:0000259" key="13">
    <source>
        <dbReference type="Pfam" id="PF00593"/>
    </source>
</evidence>
<evidence type="ECO:0000256" key="10">
    <source>
        <dbReference type="PROSITE-ProRule" id="PRU01360"/>
    </source>
</evidence>
<dbReference type="InterPro" id="IPR039426">
    <property type="entry name" value="TonB-dep_rcpt-like"/>
</dbReference>
<evidence type="ECO:0000256" key="4">
    <source>
        <dbReference type="ARBA" id="ARBA00022692"/>
    </source>
</evidence>
<sequence>MSHLLRGASLFALAAFPASIAPAQTFDLDQITVYANQSDLPVSRTGTTVDVVDQDALDTAPQTRLSDYLSTLPGISVTSNGGLGTTTTLRMRGLPGYYVPVLINGIDVSDPSGPQTSFDWSNLVMGDISRVEVVKGSQSALYGSDAIGGIVAITTALAPDEPGTETTLRVEAGSNKTRRSNLSVGTATERAGLAFSIARATSDGFSSREGDGFTEADGYTGTQLSFDSYLDLTDSLRVGVTAYALDAKADYDTGPYGVVPESGLNETETRAIRAYSELDAGGITHSFDVTRYRITRDLSADGTTTRYDGERDSLTYKGTTTIDSTTLSFGADWTREGKNDADDRRVTGVFSEVLFAPRGDLDLSLSLRHDEDSDFGGHNSLRAALAWRPITDLTLRAVLSNGFRAPSLYELYDPTYGNPGMDAETSRNAELGVEKLFGYGASAQATLFYTEIDNLIDYNFTTNRYSQVPGTTVSKGLELSGRLPLTDRATLIGAFTYTDSRDRNDDPSARVPRYDLSLGVDARLTDKLRGMLNVKRIADVPDDYGPTSMDPDVPVKDYTLLSASVDYAVTDKVSAYLRIENLTDEQYQVIPGYQTSDRAAYFGVVATF</sequence>
<feature type="signal peptide" evidence="12">
    <location>
        <begin position="1"/>
        <end position="23"/>
    </location>
</feature>
<dbReference type="CDD" id="cd01347">
    <property type="entry name" value="ligand_gated_channel"/>
    <property type="match status" value="1"/>
</dbReference>
<evidence type="ECO:0000256" key="7">
    <source>
        <dbReference type="ARBA" id="ARBA00023077"/>
    </source>
</evidence>
<name>A0A2G8RAG9_9RHOB</name>